<comment type="caution">
    <text evidence="1">The sequence shown here is derived from an EMBL/GenBank/DDBJ whole genome shotgun (WGS) entry which is preliminary data.</text>
</comment>
<gene>
    <name evidence="1" type="ORF">PSQ39_21425</name>
</gene>
<proteinExistence type="predicted"/>
<protein>
    <submittedName>
        <fullName evidence="1">Phage tail tube protein</fullName>
    </submittedName>
</protein>
<dbReference type="InterPro" id="IPR014918">
    <property type="entry name" value="Phage_tail_3"/>
</dbReference>
<dbReference type="EMBL" id="JAQSIO010000016">
    <property type="protein sequence ID" value="MDD0817210.1"/>
    <property type="molecule type" value="Genomic_DNA"/>
</dbReference>
<sequence length="216" mass="22617">MANAIFWSNVGVDVQTALGAAITISAISKAATAVATYAGSTAPTVGDYIAVTANGMYQVSDRIFRVANVNTVAKTFELEGEDSTSYDSFASGSFQVITFGASFANLQNINVSGGEPEFADVTTIHDNVRKRVPTIVSPLSLSMDAIYDLSDAGFVECNKAYRAKAKRAIRLRFGTGAKMVLTGYASASGVPTGQAQGVVQTKVSIEAQNMPTVYAA</sequence>
<name>A0ABT5MLD9_9BURK</name>
<dbReference type="Pfam" id="PF08813">
    <property type="entry name" value="Phage_tail_3"/>
    <property type="match status" value="1"/>
</dbReference>
<evidence type="ECO:0000313" key="1">
    <source>
        <dbReference type="EMBL" id="MDD0817210.1"/>
    </source>
</evidence>
<keyword evidence="2" id="KW-1185">Reference proteome</keyword>
<organism evidence="1 2">
    <name type="scientific">Curvibacter microcysteis</name>
    <dbReference type="NCBI Taxonomy" id="3026419"/>
    <lineage>
        <taxon>Bacteria</taxon>
        <taxon>Pseudomonadati</taxon>
        <taxon>Pseudomonadota</taxon>
        <taxon>Betaproteobacteria</taxon>
        <taxon>Burkholderiales</taxon>
        <taxon>Comamonadaceae</taxon>
        <taxon>Curvibacter</taxon>
    </lineage>
</organism>
<dbReference type="RefSeq" id="WP_273929679.1">
    <property type="nucleotide sequence ID" value="NZ_JAQSIO010000016.1"/>
</dbReference>
<reference evidence="1 2" key="1">
    <citation type="submission" date="2023-02" db="EMBL/GenBank/DDBJ databases">
        <title>Bacterial whole genome sequence for Curvibacter sp. HBC28.</title>
        <authorList>
            <person name="Le V."/>
            <person name="Ko S.-R."/>
            <person name="Ahn C.-Y."/>
            <person name="Oh H.-M."/>
        </authorList>
    </citation>
    <scope>NUCLEOTIDE SEQUENCE [LARGE SCALE GENOMIC DNA]</scope>
    <source>
        <strain evidence="1 2">HBC28</strain>
    </source>
</reference>
<dbReference type="Gene3D" id="4.10.410.40">
    <property type="match status" value="1"/>
</dbReference>
<evidence type="ECO:0000313" key="2">
    <source>
        <dbReference type="Proteomes" id="UP001528672"/>
    </source>
</evidence>
<accession>A0ABT5MLD9</accession>
<dbReference type="Proteomes" id="UP001528672">
    <property type="component" value="Unassembled WGS sequence"/>
</dbReference>